<evidence type="ECO:0000313" key="2">
    <source>
        <dbReference type="Proteomes" id="UP001067235"/>
    </source>
</evidence>
<comment type="caution">
    <text evidence="1">The sequence shown here is derived from an EMBL/GenBank/DDBJ whole genome shotgun (WGS) entry which is preliminary data.</text>
</comment>
<organism evidence="1 2">
    <name type="scientific">Gordonia rubripertincta</name>
    <name type="common">Rhodococcus corallinus</name>
    <dbReference type="NCBI Taxonomy" id="36822"/>
    <lineage>
        <taxon>Bacteria</taxon>
        <taxon>Bacillati</taxon>
        <taxon>Actinomycetota</taxon>
        <taxon>Actinomycetes</taxon>
        <taxon>Mycobacteriales</taxon>
        <taxon>Gordoniaceae</taxon>
        <taxon>Gordonia</taxon>
    </lineage>
</organism>
<accession>A0ABT4N1J0</accession>
<sequence>MHHREIEHPVPLTPVLWRSEHERQFYFETVAHNAAQAAGEEFADVVAIQDGQQGSVAKVTYRVLS</sequence>
<keyword evidence="2" id="KW-1185">Reference proteome</keyword>
<dbReference type="Proteomes" id="UP001067235">
    <property type="component" value="Unassembled WGS sequence"/>
</dbReference>
<dbReference type="EMBL" id="JAPWIE010000008">
    <property type="protein sequence ID" value="MCZ4553145.1"/>
    <property type="molecule type" value="Genomic_DNA"/>
</dbReference>
<proteinExistence type="predicted"/>
<name>A0ABT4N1J0_GORRU</name>
<protein>
    <submittedName>
        <fullName evidence="1">Uncharacterized protein</fullName>
    </submittedName>
</protein>
<reference evidence="1" key="1">
    <citation type="submission" date="2022-12" db="EMBL/GenBank/DDBJ databases">
        <authorList>
            <person name="Krivoruchko A.V."/>
            <person name="Elkin A."/>
        </authorList>
    </citation>
    <scope>NUCLEOTIDE SEQUENCE</scope>
    <source>
        <strain evidence="1">IEGM 1388</strain>
    </source>
</reference>
<evidence type="ECO:0000313" key="1">
    <source>
        <dbReference type="EMBL" id="MCZ4553145.1"/>
    </source>
</evidence>
<gene>
    <name evidence="1" type="ORF">O4213_24370</name>
</gene>